<dbReference type="EMBL" id="JAIVGD010000013">
    <property type="protein sequence ID" value="KAH0762244.1"/>
    <property type="molecule type" value="Genomic_DNA"/>
</dbReference>
<dbReference type="SUPFAM" id="SSF53098">
    <property type="entry name" value="Ribonuclease H-like"/>
    <property type="match status" value="1"/>
</dbReference>
<comment type="caution">
    <text evidence="2">The sequence shown here is derived from an EMBL/GenBank/DDBJ whole genome shotgun (WGS) entry which is preliminary data.</text>
</comment>
<keyword evidence="3" id="KW-1185">Reference proteome</keyword>
<dbReference type="Pfam" id="PF13456">
    <property type="entry name" value="RVT_3"/>
    <property type="match status" value="1"/>
</dbReference>
<dbReference type="InterPro" id="IPR012337">
    <property type="entry name" value="RNaseH-like_sf"/>
</dbReference>
<dbReference type="Gene3D" id="3.30.420.10">
    <property type="entry name" value="Ribonuclease H-like superfamily/Ribonuclease H"/>
    <property type="match status" value="1"/>
</dbReference>
<sequence>MHRRKLRRRGSERQGRQGDYGVLYTFGRGDSNWVEANAFLFGLNWCIQNGHPRIIGETDSLFLQSCIQGNWQSPWKIEDTISKIKFLLDTHHIHTTHYMREANKVAGKLASLSHKSGNNCIYTKYSSLPRQIMGLVNIDRWQIPSFRVRNRNHGVIIFDPP</sequence>
<proteinExistence type="predicted"/>
<evidence type="ECO:0000259" key="1">
    <source>
        <dbReference type="Pfam" id="PF13456"/>
    </source>
</evidence>
<dbReference type="PANTHER" id="PTHR47723:SF14">
    <property type="entry name" value="RNASE H TYPE-1 DOMAIN-CONTAINING PROTEIN"/>
    <property type="match status" value="1"/>
</dbReference>
<gene>
    <name evidence="2" type="ORF">KY290_018317</name>
</gene>
<evidence type="ECO:0000313" key="2">
    <source>
        <dbReference type="EMBL" id="KAH0762244.1"/>
    </source>
</evidence>
<feature type="domain" description="RNase H type-1" evidence="1">
    <location>
        <begin position="30"/>
        <end position="111"/>
    </location>
</feature>
<dbReference type="InterPro" id="IPR053151">
    <property type="entry name" value="RNase_H-like"/>
</dbReference>
<evidence type="ECO:0000313" key="3">
    <source>
        <dbReference type="Proteomes" id="UP000826656"/>
    </source>
</evidence>
<name>A0ABQ7VDX4_SOLTU</name>
<dbReference type="Proteomes" id="UP000826656">
    <property type="component" value="Unassembled WGS sequence"/>
</dbReference>
<accession>A0ABQ7VDX4</accession>
<protein>
    <recommendedName>
        <fullName evidence="1">RNase H type-1 domain-containing protein</fullName>
    </recommendedName>
</protein>
<dbReference type="InterPro" id="IPR036397">
    <property type="entry name" value="RNaseH_sf"/>
</dbReference>
<dbReference type="InterPro" id="IPR002156">
    <property type="entry name" value="RNaseH_domain"/>
</dbReference>
<organism evidence="2 3">
    <name type="scientific">Solanum tuberosum</name>
    <name type="common">Potato</name>
    <dbReference type="NCBI Taxonomy" id="4113"/>
    <lineage>
        <taxon>Eukaryota</taxon>
        <taxon>Viridiplantae</taxon>
        <taxon>Streptophyta</taxon>
        <taxon>Embryophyta</taxon>
        <taxon>Tracheophyta</taxon>
        <taxon>Spermatophyta</taxon>
        <taxon>Magnoliopsida</taxon>
        <taxon>eudicotyledons</taxon>
        <taxon>Gunneridae</taxon>
        <taxon>Pentapetalae</taxon>
        <taxon>asterids</taxon>
        <taxon>lamiids</taxon>
        <taxon>Solanales</taxon>
        <taxon>Solanaceae</taxon>
        <taxon>Solanoideae</taxon>
        <taxon>Solaneae</taxon>
        <taxon>Solanum</taxon>
    </lineage>
</organism>
<reference evidence="2 3" key="1">
    <citation type="journal article" date="2021" name="bioRxiv">
        <title>Chromosome-scale and haplotype-resolved genome assembly of a tetraploid potato cultivar.</title>
        <authorList>
            <person name="Sun H."/>
            <person name="Jiao W.-B."/>
            <person name="Krause K."/>
            <person name="Campoy J.A."/>
            <person name="Goel M."/>
            <person name="Folz-Donahue K."/>
            <person name="Kukat C."/>
            <person name="Huettel B."/>
            <person name="Schneeberger K."/>
        </authorList>
    </citation>
    <scope>NUCLEOTIDE SEQUENCE [LARGE SCALE GENOMIC DNA]</scope>
    <source>
        <strain evidence="2">SolTubOtavaFocal</strain>
        <tissue evidence="2">Leaves</tissue>
    </source>
</reference>
<dbReference type="PANTHER" id="PTHR47723">
    <property type="entry name" value="OS05G0353850 PROTEIN"/>
    <property type="match status" value="1"/>
</dbReference>